<reference evidence="13 14" key="1">
    <citation type="submission" date="2018-08" db="EMBL/GenBank/DDBJ databases">
        <title>A genome reference for cultivated species of the human gut microbiota.</title>
        <authorList>
            <person name="Zou Y."/>
            <person name="Xue W."/>
            <person name="Luo G."/>
        </authorList>
    </citation>
    <scope>NUCLEOTIDE SEQUENCE [LARGE SCALE GENOMIC DNA]</scope>
    <source>
        <strain evidence="13 14">AM27-17</strain>
    </source>
</reference>
<dbReference type="InterPro" id="IPR008969">
    <property type="entry name" value="CarboxyPept-like_regulatory"/>
</dbReference>
<evidence type="ECO:0000256" key="8">
    <source>
        <dbReference type="PROSITE-ProRule" id="PRU01360"/>
    </source>
</evidence>
<dbReference type="RefSeq" id="WP_118221768.1">
    <property type="nucleotide sequence ID" value="NZ_JADNIJ010000006.1"/>
</dbReference>
<dbReference type="InterPro" id="IPR023996">
    <property type="entry name" value="TonB-dep_OMP_SusC/RagA"/>
</dbReference>
<protein>
    <submittedName>
        <fullName evidence="13">TonB-dependent receptor</fullName>
    </submittedName>
</protein>
<dbReference type="EMBL" id="QSKV01000005">
    <property type="protein sequence ID" value="RHE92415.1"/>
    <property type="molecule type" value="Genomic_DNA"/>
</dbReference>
<keyword evidence="10" id="KW-0732">Signal</keyword>
<keyword evidence="5 9" id="KW-0798">TonB box</keyword>
<organism evidence="13 14">
    <name type="scientific">Bacteroides intestinalis</name>
    <dbReference type="NCBI Taxonomy" id="329854"/>
    <lineage>
        <taxon>Bacteria</taxon>
        <taxon>Pseudomonadati</taxon>
        <taxon>Bacteroidota</taxon>
        <taxon>Bacteroidia</taxon>
        <taxon>Bacteroidales</taxon>
        <taxon>Bacteroidaceae</taxon>
        <taxon>Bacteroides</taxon>
    </lineage>
</organism>
<dbReference type="Proteomes" id="UP000285650">
    <property type="component" value="Unassembled WGS sequence"/>
</dbReference>
<dbReference type="GO" id="GO:0009279">
    <property type="term" value="C:cell outer membrane"/>
    <property type="evidence" value="ECO:0007669"/>
    <property type="project" value="UniProtKB-SubCell"/>
</dbReference>
<dbReference type="InterPro" id="IPR023997">
    <property type="entry name" value="TonB-dep_OMP_SusC/RagA_CS"/>
</dbReference>
<comment type="similarity">
    <text evidence="8 9">Belongs to the TonB-dependent receptor family.</text>
</comment>
<comment type="subcellular location">
    <subcellularLocation>
        <location evidence="1 8">Cell outer membrane</location>
        <topology evidence="1 8">Multi-pass membrane protein</topology>
    </subcellularLocation>
</comment>
<evidence type="ECO:0000256" key="9">
    <source>
        <dbReference type="RuleBase" id="RU003357"/>
    </source>
</evidence>
<dbReference type="Gene3D" id="2.40.170.20">
    <property type="entry name" value="TonB-dependent receptor, beta-barrel domain"/>
    <property type="match status" value="1"/>
</dbReference>
<evidence type="ECO:0000313" key="14">
    <source>
        <dbReference type="Proteomes" id="UP000285650"/>
    </source>
</evidence>
<evidence type="ECO:0000313" key="13">
    <source>
        <dbReference type="EMBL" id="RHE92415.1"/>
    </source>
</evidence>
<keyword evidence="4 8" id="KW-0812">Transmembrane</keyword>
<evidence type="ECO:0000256" key="1">
    <source>
        <dbReference type="ARBA" id="ARBA00004571"/>
    </source>
</evidence>
<evidence type="ECO:0000256" key="7">
    <source>
        <dbReference type="ARBA" id="ARBA00023237"/>
    </source>
</evidence>
<dbReference type="InterPro" id="IPR012910">
    <property type="entry name" value="Plug_dom"/>
</dbReference>
<keyword evidence="6 8" id="KW-0472">Membrane</keyword>
<dbReference type="InterPro" id="IPR037066">
    <property type="entry name" value="Plug_dom_sf"/>
</dbReference>
<sequence>MKTKFIATFFLLICGSVMFAQTRTVKGKVVDKANEPLIGVAVNIKNTSQGSITDFEGNYSIQVNTENAVLVFSYIGYDKQEIKVGARNVIDVVMHEASIALDQVVVVGYGTSKRGDVTGSISSIDAAEIKKVPVVNVGQALQGRMSGVQVTNNDGTPGAGVQVLIRGVGSFGDNSPLYVVDGYPGASISNLNPSDIQSIDVLKDASAAAIYGNRAANGVVIITTKRGNADKMQLSVDATVSVQFKPSTFDVLNAQDFASLATEISKKENAPVLDAWANPSGLRTIDWQDLMYRAGLKQNYNLSLRGGSEKVQTSISLGLTNQEGVVRFSDYKRYNIALTQDYKPLKWLKSSTSLRYAYTDNKTVFGSGQGGVGRLAKLIPTMTGNPLTDEVENANGVFGFYDKNANAVRDNENVYARSKSNDQKNISHNLIANTSLEINPFKGLVFKTNFGISYGASSGYDFNPYDDRVPTTRLATYRQYASNSFEYLWENTLNYSNTFGKHSIDVLGGVSIQENTARNMSVYGEGLSSDGLRNLGSLQTMRDISGNQQTWSLASQFARLTYKFAERYILTGTVRRDGSSRFMRGNRWGVFPSVSAAWRIKEESFLKDVDFISNLKLRASYGEAGNQNIGLFQYQSSYTTGKRSSNYGYVFGQDKTYIDGMVQAFLPNPNLKWETSKQTDIGIDLGFFNNKLMLTADYYIKKSSDFLLEIQMPAQTGFTKATRNVGSVKNNGFEFSVDYRDNSHDFKYGVNVNLTTVKNKIERLSPGKDAVANLQSLGFPTTGNTSWAVFSMSKVGGSIGEFYGFQTDGIIQNQAEIDALNANARRLNQDDNVWYIASGTAPGDRKFIDQNGDGVITDADRVSLGSPLPKFYGGINLSGEYKGFDFNLFFNYSVGNKILNFVKRNLISMGGEGSIGLQNVGKEFYDNRWTETNPTNKYPRAVWSDVSGNSRVSDAFVEDGSYLRLKNIEVGYTLPANILKKASISKLRIFASVQNLFTITGYSGMDPEIGQSMSSSTGVAGGVTASGVDVGIYPYSRFFTMGFNLEF</sequence>
<keyword evidence="13" id="KW-0675">Receptor</keyword>
<dbReference type="NCBIfam" id="TIGR04056">
    <property type="entry name" value="OMP_RagA_SusC"/>
    <property type="match status" value="1"/>
</dbReference>
<evidence type="ECO:0000256" key="3">
    <source>
        <dbReference type="ARBA" id="ARBA00022452"/>
    </source>
</evidence>
<dbReference type="Gene3D" id="2.170.130.10">
    <property type="entry name" value="TonB-dependent receptor, plug domain"/>
    <property type="match status" value="1"/>
</dbReference>
<dbReference type="PROSITE" id="PS52016">
    <property type="entry name" value="TONB_DEPENDENT_REC_3"/>
    <property type="match status" value="1"/>
</dbReference>
<evidence type="ECO:0000256" key="5">
    <source>
        <dbReference type="ARBA" id="ARBA00023077"/>
    </source>
</evidence>
<feature type="domain" description="TonB-dependent receptor-like beta-barrel" evidence="11">
    <location>
        <begin position="396"/>
        <end position="996"/>
    </location>
</feature>
<dbReference type="FunFam" id="2.60.40.1120:FF:000003">
    <property type="entry name" value="Outer membrane protein Omp121"/>
    <property type="match status" value="1"/>
</dbReference>
<evidence type="ECO:0000256" key="4">
    <source>
        <dbReference type="ARBA" id="ARBA00022692"/>
    </source>
</evidence>
<name>A0A414LD03_9BACE</name>
<comment type="caution">
    <text evidence="13">The sequence shown here is derived from an EMBL/GenBank/DDBJ whole genome shotgun (WGS) entry which is preliminary data.</text>
</comment>
<dbReference type="InterPro" id="IPR039426">
    <property type="entry name" value="TonB-dep_rcpt-like"/>
</dbReference>
<dbReference type="InterPro" id="IPR036942">
    <property type="entry name" value="Beta-barrel_TonB_sf"/>
</dbReference>
<dbReference type="Pfam" id="PF13715">
    <property type="entry name" value="CarbopepD_reg_2"/>
    <property type="match status" value="1"/>
</dbReference>
<keyword evidence="2 8" id="KW-0813">Transport</keyword>
<dbReference type="Pfam" id="PF07715">
    <property type="entry name" value="Plug"/>
    <property type="match status" value="1"/>
</dbReference>
<dbReference type="Pfam" id="PF00593">
    <property type="entry name" value="TonB_dep_Rec_b-barrel"/>
    <property type="match status" value="1"/>
</dbReference>
<dbReference type="SUPFAM" id="SSF49464">
    <property type="entry name" value="Carboxypeptidase regulatory domain-like"/>
    <property type="match status" value="1"/>
</dbReference>
<accession>A0A414LD03</accession>
<evidence type="ECO:0000259" key="12">
    <source>
        <dbReference type="Pfam" id="PF07715"/>
    </source>
</evidence>
<feature type="domain" description="TonB-dependent receptor plug" evidence="12">
    <location>
        <begin position="116"/>
        <end position="219"/>
    </location>
</feature>
<proteinExistence type="inferred from homology"/>
<evidence type="ECO:0000259" key="11">
    <source>
        <dbReference type="Pfam" id="PF00593"/>
    </source>
</evidence>
<evidence type="ECO:0000256" key="6">
    <source>
        <dbReference type="ARBA" id="ARBA00023136"/>
    </source>
</evidence>
<dbReference type="AlphaFoldDB" id="A0A414LD03"/>
<keyword evidence="7 8" id="KW-0998">Cell outer membrane</keyword>
<dbReference type="FunFam" id="2.170.130.10:FF:000008">
    <property type="entry name" value="SusC/RagA family TonB-linked outer membrane protein"/>
    <property type="match status" value="1"/>
</dbReference>
<dbReference type="SUPFAM" id="SSF56935">
    <property type="entry name" value="Porins"/>
    <property type="match status" value="1"/>
</dbReference>
<dbReference type="Gene3D" id="2.60.40.1120">
    <property type="entry name" value="Carboxypeptidase-like, regulatory domain"/>
    <property type="match status" value="1"/>
</dbReference>
<gene>
    <name evidence="13" type="ORF">DW712_09010</name>
</gene>
<keyword evidence="3 8" id="KW-1134">Transmembrane beta strand</keyword>
<dbReference type="InterPro" id="IPR000531">
    <property type="entry name" value="Beta-barrel_TonB"/>
</dbReference>
<feature type="signal peptide" evidence="10">
    <location>
        <begin position="1"/>
        <end position="20"/>
    </location>
</feature>
<feature type="chain" id="PRO_5019186163" evidence="10">
    <location>
        <begin position="21"/>
        <end position="1047"/>
    </location>
</feature>
<evidence type="ECO:0000256" key="2">
    <source>
        <dbReference type="ARBA" id="ARBA00022448"/>
    </source>
</evidence>
<evidence type="ECO:0000256" key="10">
    <source>
        <dbReference type="SAM" id="SignalP"/>
    </source>
</evidence>
<dbReference type="NCBIfam" id="TIGR04057">
    <property type="entry name" value="SusC_RagA_signa"/>
    <property type="match status" value="1"/>
</dbReference>